<accession>A0A8S3D8K8</accession>
<evidence type="ECO:0000313" key="7">
    <source>
        <dbReference type="Proteomes" id="UP000681720"/>
    </source>
</evidence>
<dbReference type="Proteomes" id="UP000681720">
    <property type="component" value="Unassembled WGS sequence"/>
</dbReference>
<evidence type="ECO:0000256" key="2">
    <source>
        <dbReference type="ARBA" id="ARBA00006285"/>
    </source>
</evidence>
<evidence type="ECO:0000256" key="4">
    <source>
        <dbReference type="ARBA" id="ARBA00022801"/>
    </source>
</evidence>
<evidence type="ECO:0000259" key="5">
    <source>
        <dbReference type="Pfam" id="PF00728"/>
    </source>
</evidence>
<dbReference type="EC" id="3.2.1.52" evidence="3"/>
<protein>
    <recommendedName>
        <fullName evidence="3">beta-N-acetylhexosaminidase</fullName>
        <ecNumber evidence="3">3.2.1.52</ecNumber>
    </recommendedName>
</protein>
<evidence type="ECO:0000256" key="3">
    <source>
        <dbReference type="ARBA" id="ARBA00012663"/>
    </source>
</evidence>
<evidence type="ECO:0000256" key="1">
    <source>
        <dbReference type="ARBA" id="ARBA00001231"/>
    </source>
</evidence>
<dbReference type="GO" id="GO:0004563">
    <property type="term" value="F:beta-N-acetylhexosaminidase activity"/>
    <property type="evidence" value="ECO:0007669"/>
    <property type="project" value="UniProtKB-EC"/>
</dbReference>
<name>A0A8S3D8K8_9BILA</name>
<gene>
    <name evidence="6" type="ORF">GIL414_LOCUS55823</name>
</gene>
<sequence>GQHGEMEIFNPIEPRVYSTMDALLREVKSIFPSNYIHLGMDEVYDLCWQVIDDY</sequence>
<dbReference type="SUPFAM" id="SSF51445">
    <property type="entry name" value="(Trans)glycosidases"/>
    <property type="match status" value="1"/>
</dbReference>
<keyword evidence="4" id="KW-0378">Hydrolase</keyword>
<comment type="similarity">
    <text evidence="2">Belongs to the glycosyl hydrolase 20 family.</text>
</comment>
<dbReference type="InterPro" id="IPR015883">
    <property type="entry name" value="Glyco_hydro_20_cat"/>
</dbReference>
<feature type="non-terminal residue" evidence="6">
    <location>
        <position position="1"/>
    </location>
</feature>
<dbReference type="Gene3D" id="3.20.20.80">
    <property type="entry name" value="Glycosidases"/>
    <property type="match status" value="1"/>
</dbReference>
<comment type="catalytic activity">
    <reaction evidence="1">
        <text>Hydrolysis of terminal non-reducing N-acetyl-D-hexosamine residues in N-acetyl-beta-D-hexosaminides.</text>
        <dbReference type="EC" id="3.2.1.52"/>
    </reaction>
</comment>
<dbReference type="EMBL" id="CAJOBJ010198990">
    <property type="protein sequence ID" value="CAF4977625.1"/>
    <property type="molecule type" value="Genomic_DNA"/>
</dbReference>
<organism evidence="6 7">
    <name type="scientific">Rotaria magnacalcarata</name>
    <dbReference type="NCBI Taxonomy" id="392030"/>
    <lineage>
        <taxon>Eukaryota</taxon>
        <taxon>Metazoa</taxon>
        <taxon>Spiralia</taxon>
        <taxon>Gnathifera</taxon>
        <taxon>Rotifera</taxon>
        <taxon>Eurotatoria</taxon>
        <taxon>Bdelloidea</taxon>
        <taxon>Philodinida</taxon>
        <taxon>Philodinidae</taxon>
        <taxon>Rotaria</taxon>
    </lineage>
</organism>
<dbReference type="InterPro" id="IPR017853">
    <property type="entry name" value="GH"/>
</dbReference>
<comment type="caution">
    <text evidence="6">The sequence shown here is derived from an EMBL/GenBank/DDBJ whole genome shotgun (WGS) entry which is preliminary data.</text>
</comment>
<feature type="domain" description="Glycoside hydrolase family 20 catalytic" evidence="5">
    <location>
        <begin position="6"/>
        <end position="49"/>
    </location>
</feature>
<dbReference type="AlphaFoldDB" id="A0A8S3D8K8"/>
<evidence type="ECO:0000313" key="6">
    <source>
        <dbReference type="EMBL" id="CAF4977625.1"/>
    </source>
</evidence>
<reference evidence="6" key="1">
    <citation type="submission" date="2021-02" db="EMBL/GenBank/DDBJ databases">
        <authorList>
            <person name="Nowell W R."/>
        </authorList>
    </citation>
    <scope>NUCLEOTIDE SEQUENCE</scope>
</reference>
<proteinExistence type="inferred from homology"/>
<dbReference type="Pfam" id="PF00728">
    <property type="entry name" value="Glyco_hydro_20"/>
    <property type="match status" value="1"/>
</dbReference>
<dbReference type="GO" id="GO:0005975">
    <property type="term" value="P:carbohydrate metabolic process"/>
    <property type="evidence" value="ECO:0007669"/>
    <property type="project" value="InterPro"/>
</dbReference>